<gene>
    <name evidence="3" type="ORF">ACFQHR_13380</name>
</gene>
<evidence type="ECO:0000313" key="3">
    <source>
        <dbReference type="EMBL" id="MFC6998624.1"/>
    </source>
</evidence>
<evidence type="ECO:0000259" key="2">
    <source>
        <dbReference type="Pfam" id="PF01676"/>
    </source>
</evidence>
<protein>
    <submittedName>
        <fullName evidence="3">Alkaline phosphatase family protein</fullName>
    </submittedName>
</protein>
<sequence length="318" mass="35447">MTKLLSLNYSLWLLVLLLLGACKPSSKSVLLKPSGDYKAQKVVLVVIDGVRYSDSWGDTSFVNIPFMARDLAPEGTFHPEFYNLGATLTNPGHVALTTGHYQKLNNHGEELPDFPSVFHYYRQHTGAPAHKAWIIASKDKLEILSKTYSSDSAAQFSPATNCGNNGLGTGYRKDSTTLRITKEILARHSPDLVLVNLAEPDSKAHQRNWTGYLKAIQQSDRMVHELWQWLQQHPDYQNNTTLLVTNDHGRHPGNRYHSHGDGCKGCRHISLLMLGPDVKDGFVASKPRSQVDVAVTIAELLDIPMPTRDGEPMLELLK</sequence>
<comment type="similarity">
    <text evidence="1">Belongs to the sulfatase family.</text>
</comment>
<dbReference type="InterPro" id="IPR050738">
    <property type="entry name" value="Sulfatase"/>
</dbReference>
<reference evidence="4" key="1">
    <citation type="journal article" date="2019" name="Int. J. Syst. Evol. Microbiol.">
        <title>The Global Catalogue of Microorganisms (GCM) 10K type strain sequencing project: providing services to taxonomists for standard genome sequencing and annotation.</title>
        <authorList>
            <consortium name="The Broad Institute Genomics Platform"/>
            <consortium name="The Broad Institute Genome Sequencing Center for Infectious Disease"/>
            <person name="Wu L."/>
            <person name="Ma J."/>
        </authorList>
    </citation>
    <scope>NUCLEOTIDE SEQUENCE [LARGE SCALE GENOMIC DNA]</scope>
    <source>
        <strain evidence="4">CGMCC 4.7393</strain>
    </source>
</reference>
<dbReference type="InterPro" id="IPR017850">
    <property type="entry name" value="Alkaline_phosphatase_core_sf"/>
</dbReference>
<dbReference type="PANTHER" id="PTHR42693:SF33">
    <property type="entry name" value="ARYLSULFATASE"/>
    <property type="match status" value="1"/>
</dbReference>
<accession>A0ABW2DPM4</accession>
<dbReference type="PROSITE" id="PS51257">
    <property type="entry name" value="PROKAR_LIPOPROTEIN"/>
    <property type="match status" value="1"/>
</dbReference>
<dbReference type="InterPro" id="IPR006124">
    <property type="entry name" value="Metalloenzyme"/>
</dbReference>
<dbReference type="SUPFAM" id="SSF53649">
    <property type="entry name" value="Alkaline phosphatase-like"/>
    <property type="match status" value="1"/>
</dbReference>
<dbReference type="Gene3D" id="3.40.720.10">
    <property type="entry name" value="Alkaline Phosphatase, subunit A"/>
    <property type="match status" value="2"/>
</dbReference>
<feature type="domain" description="Metalloenzyme" evidence="2">
    <location>
        <begin position="117"/>
        <end position="300"/>
    </location>
</feature>
<dbReference type="EMBL" id="JBHSYQ010000006">
    <property type="protein sequence ID" value="MFC6998624.1"/>
    <property type="molecule type" value="Genomic_DNA"/>
</dbReference>
<dbReference type="PANTHER" id="PTHR42693">
    <property type="entry name" value="ARYLSULFATASE FAMILY MEMBER"/>
    <property type="match status" value="1"/>
</dbReference>
<organism evidence="3 4">
    <name type="scientific">Rufibacter roseus</name>
    <dbReference type="NCBI Taxonomy" id="1567108"/>
    <lineage>
        <taxon>Bacteria</taxon>
        <taxon>Pseudomonadati</taxon>
        <taxon>Bacteroidota</taxon>
        <taxon>Cytophagia</taxon>
        <taxon>Cytophagales</taxon>
        <taxon>Hymenobacteraceae</taxon>
        <taxon>Rufibacter</taxon>
    </lineage>
</organism>
<name>A0ABW2DPM4_9BACT</name>
<evidence type="ECO:0000313" key="4">
    <source>
        <dbReference type="Proteomes" id="UP001596405"/>
    </source>
</evidence>
<keyword evidence="4" id="KW-1185">Reference proteome</keyword>
<dbReference type="Pfam" id="PF01676">
    <property type="entry name" value="Metalloenzyme"/>
    <property type="match status" value="1"/>
</dbReference>
<proteinExistence type="inferred from homology"/>
<dbReference type="Proteomes" id="UP001596405">
    <property type="component" value="Unassembled WGS sequence"/>
</dbReference>
<comment type="caution">
    <text evidence="3">The sequence shown here is derived from an EMBL/GenBank/DDBJ whole genome shotgun (WGS) entry which is preliminary data.</text>
</comment>
<dbReference type="RefSeq" id="WP_066617049.1">
    <property type="nucleotide sequence ID" value="NZ_JBHSYQ010000006.1"/>
</dbReference>
<evidence type="ECO:0000256" key="1">
    <source>
        <dbReference type="ARBA" id="ARBA00008779"/>
    </source>
</evidence>